<sequence length="90" mass="9263">MISVSWPLILLATAAVFVLGWIAGRSTVAARSLSGSPAGRSFADVGPALRSEIECAVAAGRKIEAIKLLHAATGMGLKASKDAVEAMERI</sequence>
<evidence type="ECO:0000313" key="2">
    <source>
        <dbReference type="Proteomes" id="UP001202281"/>
    </source>
</evidence>
<organism evidence="1 2">
    <name type="scientific">Novosphingobium beihaiensis</name>
    <dbReference type="NCBI Taxonomy" id="2930389"/>
    <lineage>
        <taxon>Bacteria</taxon>
        <taxon>Pseudomonadati</taxon>
        <taxon>Pseudomonadota</taxon>
        <taxon>Alphaproteobacteria</taxon>
        <taxon>Sphingomonadales</taxon>
        <taxon>Sphingomonadaceae</taxon>
        <taxon>Novosphingobium</taxon>
    </lineage>
</organism>
<name>A0ABT0BTE9_9SPHN</name>
<accession>A0ABT0BTE9</accession>
<evidence type="ECO:0000313" key="1">
    <source>
        <dbReference type="EMBL" id="MCJ2188086.1"/>
    </source>
</evidence>
<dbReference type="Gene3D" id="3.30.1390.10">
    <property type="match status" value="1"/>
</dbReference>
<dbReference type="RefSeq" id="WP_243922402.1">
    <property type="nucleotide sequence ID" value="NZ_JALHLG010000024.1"/>
</dbReference>
<gene>
    <name evidence="1" type="ORF">MTR66_14820</name>
</gene>
<dbReference type="EMBL" id="JALHLG010000024">
    <property type="protein sequence ID" value="MCJ2188086.1"/>
    <property type="molecule type" value="Genomic_DNA"/>
</dbReference>
<keyword evidence="2" id="KW-1185">Reference proteome</keyword>
<proteinExistence type="predicted"/>
<dbReference type="Proteomes" id="UP001202281">
    <property type="component" value="Unassembled WGS sequence"/>
</dbReference>
<protein>
    <recommendedName>
        <fullName evidence="3">Ribosomal protein L7/L12 C-terminal domain-containing protein</fullName>
    </recommendedName>
</protein>
<comment type="caution">
    <text evidence="1">The sequence shown here is derived from an EMBL/GenBank/DDBJ whole genome shotgun (WGS) entry which is preliminary data.</text>
</comment>
<evidence type="ECO:0008006" key="3">
    <source>
        <dbReference type="Google" id="ProtNLM"/>
    </source>
</evidence>
<dbReference type="InterPro" id="IPR014719">
    <property type="entry name" value="Ribosomal_bL12_C/ClpS-like"/>
</dbReference>
<reference evidence="1 2" key="1">
    <citation type="submission" date="2022-04" db="EMBL/GenBank/DDBJ databases">
        <title>Identification of a novel bacterium isolated from mangrove sediments.</title>
        <authorList>
            <person name="Pan X."/>
        </authorList>
    </citation>
    <scope>NUCLEOTIDE SEQUENCE [LARGE SCALE GENOMIC DNA]</scope>
    <source>
        <strain evidence="1 2">B2638</strain>
    </source>
</reference>